<sequence length="92" mass="9998">MNPTIPLVTIPVKRFSVGDRMGSEDEDDVGIALSVCVDVDNGGDNDVLDCCDGVLDLYFITAILLRIMFNEVKYMALPKEVLIALGTVPLHS</sequence>
<dbReference type="EMBL" id="BSXS01006776">
    <property type="protein sequence ID" value="GME86199.1"/>
    <property type="molecule type" value="Genomic_DNA"/>
</dbReference>
<organism evidence="1 2">
    <name type="scientific">Ambrosiozyma monospora</name>
    <name type="common">Yeast</name>
    <name type="synonym">Endomycopsis monosporus</name>
    <dbReference type="NCBI Taxonomy" id="43982"/>
    <lineage>
        <taxon>Eukaryota</taxon>
        <taxon>Fungi</taxon>
        <taxon>Dikarya</taxon>
        <taxon>Ascomycota</taxon>
        <taxon>Saccharomycotina</taxon>
        <taxon>Pichiomycetes</taxon>
        <taxon>Pichiales</taxon>
        <taxon>Pichiaceae</taxon>
        <taxon>Ambrosiozyma</taxon>
    </lineage>
</organism>
<dbReference type="Proteomes" id="UP001165064">
    <property type="component" value="Unassembled WGS sequence"/>
</dbReference>
<accession>A0ACB5TDN4</accession>
<evidence type="ECO:0000313" key="1">
    <source>
        <dbReference type="EMBL" id="GME86199.1"/>
    </source>
</evidence>
<keyword evidence="2" id="KW-1185">Reference proteome</keyword>
<evidence type="ECO:0000313" key="2">
    <source>
        <dbReference type="Proteomes" id="UP001165064"/>
    </source>
</evidence>
<name>A0ACB5TDN4_AMBMO</name>
<protein>
    <submittedName>
        <fullName evidence="1">Unnamed protein product</fullName>
    </submittedName>
</protein>
<comment type="caution">
    <text evidence="1">The sequence shown here is derived from an EMBL/GenBank/DDBJ whole genome shotgun (WGS) entry which is preliminary data.</text>
</comment>
<reference evidence="1" key="1">
    <citation type="submission" date="2023-04" db="EMBL/GenBank/DDBJ databases">
        <title>Ambrosiozyma monospora NBRC 10751.</title>
        <authorList>
            <person name="Ichikawa N."/>
            <person name="Sato H."/>
            <person name="Tonouchi N."/>
        </authorList>
    </citation>
    <scope>NUCLEOTIDE SEQUENCE</scope>
    <source>
        <strain evidence="1">NBRC 10751</strain>
    </source>
</reference>
<proteinExistence type="predicted"/>
<gene>
    <name evidence="1" type="ORF">Amon02_000789700</name>
</gene>